<accession>A0A0D2GFT4</accession>
<dbReference type="AlphaFoldDB" id="A0A0D2GFT4"/>
<evidence type="ECO:0000313" key="2">
    <source>
        <dbReference type="Proteomes" id="UP000032233"/>
    </source>
</evidence>
<proteinExistence type="predicted"/>
<gene>
    <name evidence="1" type="ORF">X474_12970</name>
</gene>
<dbReference type="STRING" id="1429043.X474_12970"/>
<keyword evidence="2" id="KW-1185">Reference proteome</keyword>
<protein>
    <submittedName>
        <fullName evidence="1">Terminase</fullName>
    </submittedName>
</protein>
<dbReference type="Proteomes" id="UP000032233">
    <property type="component" value="Unassembled WGS sequence"/>
</dbReference>
<dbReference type="EMBL" id="AZAC01000014">
    <property type="protein sequence ID" value="KIX13792.1"/>
    <property type="molecule type" value="Genomic_DNA"/>
</dbReference>
<reference evidence="1 2" key="1">
    <citation type="submission" date="2013-11" db="EMBL/GenBank/DDBJ databases">
        <title>Metagenomic analysis of a methanogenic consortium involved in long chain n-alkane degradation.</title>
        <authorList>
            <person name="Davidova I.A."/>
            <person name="Callaghan A.V."/>
            <person name="Wawrik B."/>
            <person name="Pruitt S."/>
            <person name="Marks C."/>
            <person name="Duncan K.E."/>
            <person name="Suflita J.M."/>
        </authorList>
    </citation>
    <scope>NUCLEOTIDE SEQUENCE [LARGE SCALE GENOMIC DNA]</scope>
    <source>
        <strain evidence="1 2">SPR</strain>
    </source>
</reference>
<evidence type="ECO:0000313" key="1">
    <source>
        <dbReference type="EMBL" id="KIX13792.1"/>
    </source>
</evidence>
<sequence length="282" mass="31222">MEDNPTLMESDPDYESRLEGLGSPDLVRAMRKGDWNIVSGGALDDLWDPAIHVIPGFEIPPTWRVDRSFDWGSSKPFSVGWWARSDGLPVAARDDTPRLSDQLVFPAGTLIRIHELYGWSGRADEGCRAPSSEIARRILEQERTAAVLKNLHVLPGPADTNIYQENDGKSIADKMAKAGVRWVPAIKGPGSRKTGLELLRERLKAGLARPMEEPGLFVFEGCRHFIRTVPVLPRSESDPEDVETKAEDHVYDETRYRLLAKESGGGFLGESGEGVEALFDEG</sequence>
<name>A0A0D2GFT4_9BACT</name>
<organism evidence="1 2">
    <name type="scientific">Dethiosulfatarculus sandiegensis</name>
    <dbReference type="NCBI Taxonomy" id="1429043"/>
    <lineage>
        <taxon>Bacteria</taxon>
        <taxon>Pseudomonadati</taxon>
        <taxon>Thermodesulfobacteriota</taxon>
        <taxon>Desulfarculia</taxon>
        <taxon>Desulfarculales</taxon>
        <taxon>Desulfarculaceae</taxon>
        <taxon>Dethiosulfatarculus</taxon>
    </lineage>
</organism>
<comment type="caution">
    <text evidence="1">The sequence shown here is derived from an EMBL/GenBank/DDBJ whole genome shotgun (WGS) entry which is preliminary data.</text>
</comment>
<dbReference type="InParanoid" id="A0A0D2GFT4"/>
<dbReference type="PATRIC" id="fig|1429043.3.peg.2756"/>
<dbReference type="Gene3D" id="3.30.420.280">
    <property type="match status" value="1"/>
</dbReference>